<dbReference type="SUPFAM" id="SSF55781">
    <property type="entry name" value="GAF domain-like"/>
    <property type="match status" value="1"/>
</dbReference>
<dbReference type="Pfam" id="PF09339">
    <property type="entry name" value="HTH_IclR"/>
    <property type="match status" value="1"/>
</dbReference>
<dbReference type="Gene3D" id="3.30.450.40">
    <property type="match status" value="1"/>
</dbReference>
<dbReference type="OrthoDB" id="9791752at2"/>
<dbReference type="InterPro" id="IPR014757">
    <property type="entry name" value="Tscrpt_reg_IclR_C"/>
</dbReference>
<feature type="domain" description="IclR-ED" evidence="5">
    <location>
        <begin position="67"/>
        <end position="249"/>
    </location>
</feature>
<reference evidence="6 7" key="1">
    <citation type="submission" date="2018-05" db="EMBL/GenBank/DDBJ databases">
        <title>Genomic Encyclopedia of Type Strains, Phase IV (KMG-IV): sequencing the most valuable type-strain genomes for metagenomic binning, comparative biology and taxonomic classification.</title>
        <authorList>
            <person name="Goeker M."/>
        </authorList>
    </citation>
    <scope>NUCLEOTIDE SEQUENCE [LARGE SCALE GENOMIC DNA]</scope>
    <source>
        <strain evidence="6 7">DSM 28556</strain>
    </source>
</reference>
<dbReference type="InterPro" id="IPR029016">
    <property type="entry name" value="GAF-like_dom_sf"/>
</dbReference>
<keyword evidence="3" id="KW-0804">Transcription</keyword>
<evidence type="ECO:0000259" key="4">
    <source>
        <dbReference type="PROSITE" id="PS51077"/>
    </source>
</evidence>
<dbReference type="Proteomes" id="UP000247978">
    <property type="component" value="Unassembled WGS sequence"/>
</dbReference>
<dbReference type="GO" id="GO:0003700">
    <property type="term" value="F:DNA-binding transcription factor activity"/>
    <property type="evidence" value="ECO:0007669"/>
    <property type="project" value="TreeGrafter"/>
</dbReference>
<dbReference type="InterPro" id="IPR036388">
    <property type="entry name" value="WH-like_DNA-bd_sf"/>
</dbReference>
<sequence length="251" mass="28368">MNQSVIKALSILDLFIEDKELSLQEIARKADIPKPTAYRLLSTLEHSGILYKLKENPHDSRYGLGLKLLEYGNLVSERLELRDIALPFMEKFAEEINEVVHLVIAYQQEATYIEKVNSKRALSLHTKIGRSTPLYVGSGPKMLLAFLPEQEREQILNQGELVTLTNQKIDKIALKQELKKIRKNQFAISIGEQDADTTGVSFPIFNHEGKVIAALAVSGLSSRFMGERLENIKDSGTTFANEMSKQLGYRY</sequence>
<dbReference type="InterPro" id="IPR036390">
    <property type="entry name" value="WH_DNA-bd_sf"/>
</dbReference>
<dbReference type="GO" id="GO:0003677">
    <property type="term" value="F:DNA binding"/>
    <property type="evidence" value="ECO:0007669"/>
    <property type="project" value="UniProtKB-KW"/>
</dbReference>
<evidence type="ECO:0000256" key="3">
    <source>
        <dbReference type="ARBA" id="ARBA00023163"/>
    </source>
</evidence>
<proteinExistence type="predicted"/>
<dbReference type="PROSITE" id="PS51077">
    <property type="entry name" value="HTH_ICLR"/>
    <property type="match status" value="1"/>
</dbReference>
<evidence type="ECO:0000256" key="2">
    <source>
        <dbReference type="ARBA" id="ARBA00023125"/>
    </source>
</evidence>
<feature type="domain" description="HTH iclR-type" evidence="4">
    <location>
        <begin position="2"/>
        <end position="66"/>
    </location>
</feature>
<dbReference type="PANTHER" id="PTHR30136">
    <property type="entry name" value="HELIX-TURN-HELIX TRANSCRIPTIONAL REGULATOR, ICLR FAMILY"/>
    <property type="match status" value="1"/>
</dbReference>
<evidence type="ECO:0000313" key="6">
    <source>
        <dbReference type="EMBL" id="PXW82483.1"/>
    </source>
</evidence>
<evidence type="ECO:0000313" key="7">
    <source>
        <dbReference type="Proteomes" id="UP000247978"/>
    </source>
</evidence>
<dbReference type="AlphaFoldDB" id="A0A2V3VL08"/>
<keyword evidence="7" id="KW-1185">Reference proteome</keyword>
<comment type="caution">
    <text evidence="6">The sequence shown here is derived from an EMBL/GenBank/DDBJ whole genome shotgun (WGS) entry which is preliminary data.</text>
</comment>
<gene>
    <name evidence="6" type="ORF">DFR56_11859</name>
</gene>
<dbReference type="PANTHER" id="PTHR30136:SF24">
    <property type="entry name" value="HTH-TYPE TRANSCRIPTIONAL REPRESSOR ALLR"/>
    <property type="match status" value="1"/>
</dbReference>
<keyword evidence="2" id="KW-0238">DNA-binding</keyword>
<name>A0A2V3VL08_9BACI</name>
<keyword evidence="1" id="KW-0805">Transcription regulation</keyword>
<dbReference type="RefSeq" id="WP_110397092.1">
    <property type="nucleotide sequence ID" value="NZ_JBHUHB010000001.1"/>
</dbReference>
<dbReference type="PROSITE" id="PS51078">
    <property type="entry name" value="ICLR_ED"/>
    <property type="match status" value="1"/>
</dbReference>
<evidence type="ECO:0000256" key="1">
    <source>
        <dbReference type="ARBA" id="ARBA00023015"/>
    </source>
</evidence>
<dbReference type="EMBL" id="QJJQ01000018">
    <property type="protein sequence ID" value="PXW82483.1"/>
    <property type="molecule type" value="Genomic_DNA"/>
</dbReference>
<dbReference type="Gene3D" id="1.10.10.10">
    <property type="entry name" value="Winged helix-like DNA-binding domain superfamily/Winged helix DNA-binding domain"/>
    <property type="match status" value="1"/>
</dbReference>
<dbReference type="InterPro" id="IPR005471">
    <property type="entry name" value="Tscrpt_reg_IclR_N"/>
</dbReference>
<dbReference type="SMART" id="SM00346">
    <property type="entry name" value="HTH_ICLR"/>
    <property type="match status" value="1"/>
</dbReference>
<dbReference type="SUPFAM" id="SSF46785">
    <property type="entry name" value="Winged helix' DNA-binding domain"/>
    <property type="match status" value="1"/>
</dbReference>
<dbReference type="Pfam" id="PF01614">
    <property type="entry name" value="IclR_C"/>
    <property type="match status" value="1"/>
</dbReference>
<dbReference type="InterPro" id="IPR050707">
    <property type="entry name" value="HTH_MetabolicPath_Reg"/>
</dbReference>
<dbReference type="GO" id="GO:0045892">
    <property type="term" value="P:negative regulation of DNA-templated transcription"/>
    <property type="evidence" value="ECO:0007669"/>
    <property type="project" value="TreeGrafter"/>
</dbReference>
<accession>A0A2V3VL08</accession>
<evidence type="ECO:0000259" key="5">
    <source>
        <dbReference type="PROSITE" id="PS51078"/>
    </source>
</evidence>
<protein>
    <submittedName>
        <fullName evidence="6">IclR family transcriptional regulator</fullName>
    </submittedName>
</protein>
<organism evidence="6 7">
    <name type="scientific">Pseudogracilibacillus auburnensis</name>
    <dbReference type="NCBI Taxonomy" id="1494959"/>
    <lineage>
        <taxon>Bacteria</taxon>
        <taxon>Bacillati</taxon>
        <taxon>Bacillota</taxon>
        <taxon>Bacilli</taxon>
        <taxon>Bacillales</taxon>
        <taxon>Bacillaceae</taxon>
        <taxon>Pseudogracilibacillus</taxon>
    </lineage>
</organism>